<keyword evidence="1" id="KW-0808">Transferase</keyword>
<evidence type="ECO:0000256" key="4">
    <source>
        <dbReference type="SAM" id="MobiDB-lite"/>
    </source>
</evidence>
<feature type="compositionally biased region" description="Basic and acidic residues" evidence="4">
    <location>
        <begin position="1452"/>
        <end position="1464"/>
    </location>
</feature>
<dbReference type="InterPro" id="IPR018936">
    <property type="entry name" value="PI3/4_kinase_CS"/>
</dbReference>
<proteinExistence type="predicted"/>
<comment type="caution">
    <text evidence="6">The sequence shown here is derived from an EMBL/GenBank/DDBJ whole genome shotgun (WGS) entry which is preliminary data.</text>
</comment>
<gene>
    <name evidence="6" type="ORF">CWI36_0065p0010</name>
</gene>
<dbReference type="PANTHER" id="PTHR10048">
    <property type="entry name" value="PHOSPHATIDYLINOSITOL KINASE"/>
    <property type="match status" value="1"/>
</dbReference>
<evidence type="ECO:0000259" key="5">
    <source>
        <dbReference type="PROSITE" id="PS50290"/>
    </source>
</evidence>
<evidence type="ECO:0000256" key="1">
    <source>
        <dbReference type="ARBA" id="ARBA00022679"/>
    </source>
</evidence>
<dbReference type="Gene3D" id="1.10.1070.11">
    <property type="entry name" value="Phosphatidylinositol 3-/4-kinase, catalytic domain"/>
    <property type="match status" value="1"/>
</dbReference>
<evidence type="ECO:0000256" key="3">
    <source>
        <dbReference type="SAM" id="Coils"/>
    </source>
</evidence>
<feature type="coiled-coil region" evidence="3">
    <location>
        <begin position="326"/>
        <end position="384"/>
    </location>
</feature>
<keyword evidence="3" id="KW-0175">Coiled coil</keyword>
<reference evidence="6 7" key="1">
    <citation type="submission" date="2017-12" db="EMBL/GenBank/DDBJ databases">
        <authorList>
            <person name="Pombert J.-F."/>
            <person name="Haag K.L."/>
            <person name="Ebert D."/>
        </authorList>
    </citation>
    <scope>NUCLEOTIDE SEQUENCE [LARGE SCALE GENOMIC DNA]</scope>
    <source>
        <strain evidence="6">BE-OM-2</strain>
    </source>
</reference>
<dbReference type="Proteomes" id="UP000291404">
    <property type="component" value="Unassembled WGS sequence"/>
</dbReference>
<evidence type="ECO:0000256" key="2">
    <source>
        <dbReference type="ARBA" id="ARBA00022777"/>
    </source>
</evidence>
<dbReference type="SUPFAM" id="SSF48371">
    <property type="entry name" value="ARM repeat"/>
    <property type="match status" value="1"/>
</dbReference>
<feature type="region of interest" description="Disordered" evidence="4">
    <location>
        <begin position="1452"/>
        <end position="1477"/>
    </location>
</feature>
<dbReference type="GO" id="GO:0016020">
    <property type="term" value="C:membrane"/>
    <property type="evidence" value="ECO:0007669"/>
    <property type="project" value="TreeGrafter"/>
</dbReference>
<dbReference type="PROSITE" id="PS00915">
    <property type="entry name" value="PI3_4_KINASE_1"/>
    <property type="match status" value="1"/>
</dbReference>
<dbReference type="VEuPathDB" id="MicrosporidiaDB:CWI36_0065p0010"/>
<feature type="domain" description="PI3K/PI4K catalytic" evidence="5">
    <location>
        <begin position="1552"/>
        <end position="1832"/>
    </location>
</feature>
<dbReference type="Pfam" id="PF00454">
    <property type="entry name" value="PI3_PI4_kinase"/>
    <property type="match status" value="1"/>
</dbReference>
<dbReference type="GO" id="GO:0046854">
    <property type="term" value="P:phosphatidylinositol phosphate biosynthetic process"/>
    <property type="evidence" value="ECO:0007669"/>
    <property type="project" value="InterPro"/>
</dbReference>
<name>A0A4Q9LNM4_9MICR</name>
<dbReference type="SUPFAM" id="SSF56112">
    <property type="entry name" value="Protein kinase-like (PK-like)"/>
    <property type="match status" value="1"/>
</dbReference>
<keyword evidence="7" id="KW-1185">Reference proteome</keyword>
<dbReference type="Gene3D" id="3.30.1010.10">
    <property type="entry name" value="Phosphatidylinositol 3-kinase Catalytic Subunit, Chain A, domain 4"/>
    <property type="match status" value="1"/>
</dbReference>
<dbReference type="InterPro" id="IPR011009">
    <property type="entry name" value="Kinase-like_dom_sf"/>
</dbReference>
<evidence type="ECO:0000313" key="7">
    <source>
        <dbReference type="Proteomes" id="UP000291404"/>
    </source>
</evidence>
<dbReference type="InterPro" id="IPR036940">
    <property type="entry name" value="PI3/4_kinase_cat_sf"/>
</dbReference>
<dbReference type="InterPro" id="IPR000403">
    <property type="entry name" value="PI3/4_kinase_cat_dom"/>
</dbReference>
<dbReference type="GO" id="GO:0048015">
    <property type="term" value="P:phosphatidylinositol-mediated signaling"/>
    <property type="evidence" value="ECO:0007669"/>
    <property type="project" value="TreeGrafter"/>
</dbReference>
<protein>
    <submittedName>
        <fullName evidence="6">Phosphatidylinositol 4-kinase</fullName>
    </submittedName>
</protein>
<dbReference type="GO" id="GO:0052742">
    <property type="term" value="F:phosphatidylinositol kinase activity"/>
    <property type="evidence" value="ECO:0007669"/>
    <property type="project" value="TreeGrafter"/>
</dbReference>
<dbReference type="GO" id="GO:0005737">
    <property type="term" value="C:cytoplasm"/>
    <property type="evidence" value="ECO:0007669"/>
    <property type="project" value="TreeGrafter"/>
</dbReference>
<dbReference type="InterPro" id="IPR015433">
    <property type="entry name" value="PI3/4_kinase"/>
</dbReference>
<evidence type="ECO:0000313" key="6">
    <source>
        <dbReference type="EMBL" id="TBU09081.1"/>
    </source>
</evidence>
<accession>A0A4Q9LNM4</accession>
<dbReference type="InterPro" id="IPR016024">
    <property type="entry name" value="ARM-type_fold"/>
</dbReference>
<dbReference type="EMBL" id="PITI01000065">
    <property type="protein sequence ID" value="TBU09081.1"/>
    <property type="molecule type" value="Genomic_DNA"/>
</dbReference>
<keyword evidence="2 6" id="KW-0418">Kinase</keyword>
<sequence>MQFDEYKEYKSTLNNQKISINFRFNKKVTTDDLKSALNHFTYEDPFFLFLLLKNTLYTTDTQMLQTTDKNLYQIFLDSFTLLLNTHLYEIIINDILTLSFTTPLCYSLKSALLEIFISNYSFLHIEEFTSLIETLSTTIKSSTFNEIINYQNDEPLMNAMLDTFLLTLSLIAKYLETRKILDLSITNHHLYSFSLSLYNEMLMLLNTSNFMEKDIVFIFINSFIINTFTEGTCINQIKDILLSHNLMIGEDSMIEIQYRIIYTMGCLSPKDFLYVLDLIFTTDCIIFMAKRKAHSLINRITNLFIITEQENNYKTYKGCKKNHNILKDEEKEAKDYETIKEFKEKLNLKLKQEISKETKNDANYEENEKTKEEIKEEIFQKNEKQFEIPLCIKTKLKNKNFTKKCIKTENIKEELLLCISSQNLFTIYRKAFFYISSLTKYKNLYSQNFLYFISLKPLPFHFPEINNFFLKLTTQTSPEYYANFLLKNEFSFPLYTFLNTLPPEYPLNFYYHVFKNLKKDNLPVTDTPFNNTLYIPTKTDFHILDFLNFFLEKRDKILIQLLNTLPYIPPYKPFYPVIYDVWIFILKHNFLKNMTFFFLKTPALVKMADSLQHPSSKLQIKIPFILKKTPKPPHLTFLTILYFSEKNKISNFNYTGVIEYITDDKTLRFLKEEVEELIEQIHLEEGVIKGKFNFIDKEELEALEREKGCYTVIKVNNTTTYNNTPINNPNITNTSDNTPINNPNITNTSDNTPITTTLINNTPVITFAFNNPLPMPFNLSYAYTLLSLGTNTSSYKTTLIISLKILKILLCKDNTLLYNIKLHIYFSEIFKTLKARNQFKDTEDVFISYLSFYKTILSEISGNSPIFYNYIVLFIADITLFGKDYLTLGFTSFKDLYSYVEITMKKIEDFSNEVCELRGVKDSRYVLEGVKYSRYVLEGVNDSRYVLEGVKDCRDVLEGVNKYKDIQQGVNNITNQQQGVNTLTNQQQGVNNITNQQQGVNNITNQQQGVNYSIDVTSDIFFLIDVVYLNLYNSNTLLSVIQLLKTLLATTFNYKTLYVLVRICNTLYLPKSIVLPYLKRVLRVDVDFKIDPVIFRKLSIETEGFFKFFFDNICVTTGESITNNNTTYNNTSSLWYNRYSGYKGVNTGNRIIESITLDNWYSYYKRYPLNINLPMTNNKTPLITNIDFEASLKHTVNNNTLDDKDLTLIYNMYRRKGVISFIRNNSKIFNYLNYSIFVDNSMSVMDCITVIYRSLNREHIKIALEVLKTKQNIRFYIPQLIQVLRREEVRCDVFILLIHLSNNNILCHELLLNLKCNISEENGNKKNLRGDHTNKSNVFKKCMDDLILGIGEKEVLLYEKQVKFYKNLNSISFNARNEENKKEFINKELEKIEIGGVNEEVWDIKGVSYKDMLEGVNDRGSKEEGVNERGSKQQGVTYKDILEGVNDIGTKEEGVNDIGTKEEGVNDTGSKQQGVSYKDMLEGVNDRGSKEEGASYKDSSINGVNKEDILEGVNKADTKQEGVNNLSDKQWGVSIQGLYYCFGTEEIVDIVKGSGRVLQSHAKVPYMITLKCINKAGVSNDGVIKTPCSYIYKRLIVKAGDDCRQDMLALQLIQIFKDIFKKNNLDIFLYPYRVLCTDSECGLIEVVENAITRDQIGREKINSLVDYFELKFGFKEGERYSKALYNFVSSLVGYSLVVYFLNIKDRHNGNILIDDDGFMIHIDFGFMFETSPGNLSIELPLKLTAEIFMLMGGYDGVAFKFYREMMVKGFVALRRSSKEIMYAVDCFKESGLDCYRKGAVDNFYSRFMFNVGDNEIKENVEKMINGSCKKFRTWIYDKYQEVTNNIAF</sequence>
<dbReference type="STRING" id="148818.A0A4Q9LNM4"/>
<organism evidence="6 7">
    <name type="scientific">Hamiltosporidium magnivora</name>
    <dbReference type="NCBI Taxonomy" id="148818"/>
    <lineage>
        <taxon>Eukaryota</taxon>
        <taxon>Fungi</taxon>
        <taxon>Fungi incertae sedis</taxon>
        <taxon>Microsporidia</taxon>
        <taxon>Dubosqiidae</taxon>
        <taxon>Hamiltosporidium</taxon>
    </lineage>
</organism>
<dbReference type="SMART" id="SM00146">
    <property type="entry name" value="PI3Kc"/>
    <property type="match status" value="1"/>
</dbReference>
<dbReference type="VEuPathDB" id="MicrosporidiaDB:CWI39_0905p0010"/>
<dbReference type="PROSITE" id="PS50290">
    <property type="entry name" value="PI3_4_KINASE_3"/>
    <property type="match status" value="1"/>
</dbReference>